<keyword evidence="2" id="KW-1185">Reference proteome</keyword>
<sequence>MFVAKDLGHKKTQVFACVFLLFICY</sequence>
<protein>
    <submittedName>
        <fullName evidence="1">Uncharacterized protein</fullName>
    </submittedName>
</protein>
<evidence type="ECO:0000313" key="2">
    <source>
        <dbReference type="Proteomes" id="UP000006201"/>
    </source>
</evidence>
<dbReference type="EMBL" id="AAOH01000002">
    <property type="protein sequence ID" value="EAR29764.1"/>
    <property type="molecule type" value="Genomic_DNA"/>
</dbReference>
<name>A4C710_9GAMM</name>
<comment type="caution">
    <text evidence="1">The sequence shown here is derived from an EMBL/GenBank/DDBJ whole genome shotgun (WGS) entry which is preliminary data.</text>
</comment>
<proteinExistence type="predicted"/>
<dbReference type="AlphaFoldDB" id="A4C710"/>
<accession>A4C710</accession>
<evidence type="ECO:0000313" key="1">
    <source>
        <dbReference type="EMBL" id="EAR29764.1"/>
    </source>
</evidence>
<reference evidence="1 2" key="1">
    <citation type="submission" date="2006-02" db="EMBL/GenBank/DDBJ databases">
        <authorList>
            <person name="Moran M.A."/>
            <person name="Kjelleberg S."/>
            <person name="Egan S."/>
            <person name="Saunders N."/>
            <person name="Thomas T."/>
            <person name="Ferriera S."/>
            <person name="Johnson J."/>
            <person name="Kravitz S."/>
            <person name="Halpern A."/>
            <person name="Remington K."/>
            <person name="Beeson K."/>
            <person name="Tran B."/>
            <person name="Rogers Y.-H."/>
            <person name="Friedman R."/>
            <person name="Venter J.C."/>
        </authorList>
    </citation>
    <scope>NUCLEOTIDE SEQUENCE [LARGE SCALE GENOMIC DNA]</scope>
    <source>
        <strain evidence="1 2">D2</strain>
    </source>
</reference>
<dbReference type="HOGENOM" id="CLU_3419132_0_0_6"/>
<gene>
    <name evidence="1" type="ORF">PTD2_13129</name>
</gene>
<organism evidence="1 2">
    <name type="scientific">Pseudoalteromonas tunicata D2</name>
    <dbReference type="NCBI Taxonomy" id="87626"/>
    <lineage>
        <taxon>Bacteria</taxon>
        <taxon>Pseudomonadati</taxon>
        <taxon>Pseudomonadota</taxon>
        <taxon>Gammaproteobacteria</taxon>
        <taxon>Alteromonadales</taxon>
        <taxon>Pseudoalteromonadaceae</taxon>
        <taxon>Pseudoalteromonas</taxon>
    </lineage>
</organism>
<dbReference type="Proteomes" id="UP000006201">
    <property type="component" value="Unassembled WGS sequence"/>
</dbReference>